<dbReference type="EMBL" id="VUMN01000044">
    <property type="protein sequence ID" value="MSS59702.1"/>
    <property type="molecule type" value="Genomic_DNA"/>
</dbReference>
<dbReference type="Pfam" id="PF12802">
    <property type="entry name" value="MarR_2"/>
    <property type="match status" value="1"/>
</dbReference>
<keyword evidence="4" id="KW-0479">Metal-binding</keyword>
<name>A0A7X2TGG1_9FIRM</name>
<dbReference type="InterPro" id="IPR034457">
    <property type="entry name" value="Organic_radical-activating"/>
</dbReference>
<dbReference type="InterPro" id="IPR012840">
    <property type="entry name" value="NrdG2"/>
</dbReference>
<dbReference type="RefSeq" id="WP_154505921.1">
    <property type="nucleotide sequence ID" value="NZ_VUMN01000044.1"/>
</dbReference>
<dbReference type="NCBIfam" id="TIGR02495">
    <property type="entry name" value="NrdG2"/>
    <property type="match status" value="1"/>
</dbReference>
<dbReference type="PROSITE" id="PS51918">
    <property type="entry name" value="RADICAL_SAM"/>
    <property type="match status" value="1"/>
</dbReference>
<evidence type="ECO:0000256" key="3">
    <source>
        <dbReference type="ARBA" id="ARBA00022691"/>
    </source>
</evidence>
<reference evidence="9 10" key="1">
    <citation type="submission" date="2019-08" db="EMBL/GenBank/DDBJ databases">
        <title>In-depth cultivation of the pig gut microbiome towards novel bacterial diversity and tailored functional studies.</title>
        <authorList>
            <person name="Wylensek D."/>
            <person name="Hitch T.C.A."/>
            <person name="Clavel T."/>
        </authorList>
    </citation>
    <scope>NUCLEOTIDE SEQUENCE [LARGE SCALE GENOMIC DNA]</scope>
    <source>
        <strain evidence="9 10">Oil+RF-744-GAM-WT-6</strain>
    </source>
</reference>
<keyword evidence="2" id="KW-0004">4Fe-4S</keyword>
<keyword evidence="6" id="KW-0411">Iron-sulfur</keyword>
<sequence>MAQDGNFLISLSVLYRNTMKFFDKALAKYGIGSGQLMFLFFINENEGITMQEVSRIGEVDKGTTTKSIQKLIEQDYVQVRTDENDRRVKRLYTTQRAAEVMNELYDLRNEYRSLMARGVEMESFEEALNQVCENSRNLNPEPRYQGIKIGGLQKVTLLDYPGKAAAAVFTGGCNFKCPFCHNKELVFLPDNYEFFPAERVLEYLEKRRGLLDGVCISGGEPLIQDGLEEFIEAIREMGYLVKLDTNGYYPEKLEEIVHAGLVDYVAMDLKNTSEKYAETAGLNPEVFQIDRIERSIEFLMHGSVEYEFRTTVVRELHTKEDLQAMAKRIQGARHYYLQQYQDSGSVIQPGWTAYDADEMAGLLAVVKAFVPDAELRGVK</sequence>
<evidence type="ECO:0000256" key="5">
    <source>
        <dbReference type="ARBA" id="ARBA00023004"/>
    </source>
</evidence>
<dbReference type="InterPro" id="IPR007197">
    <property type="entry name" value="rSAM"/>
</dbReference>
<dbReference type="InterPro" id="IPR013785">
    <property type="entry name" value="Aldolase_TIM"/>
</dbReference>
<keyword evidence="10" id="KW-1185">Reference proteome</keyword>
<evidence type="ECO:0000256" key="4">
    <source>
        <dbReference type="ARBA" id="ARBA00022723"/>
    </source>
</evidence>
<dbReference type="InterPro" id="IPR000835">
    <property type="entry name" value="HTH_MarR-typ"/>
</dbReference>
<dbReference type="SFLD" id="SFLDG01094">
    <property type="entry name" value="Uncharacterised_Radical_SAM_Su"/>
    <property type="match status" value="1"/>
</dbReference>
<dbReference type="GO" id="GO:0003824">
    <property type="term" value="F:catalytic activity"/>
    <property type="evidence" value="ECO:0007669"/>
    <property type="project" value="InterPro"/>
</dbReference>
<protein>
    <submittedName>
        <fullName evidence="9">Anaerobic ribonucleoside-triphosphate reductase activating protein</fullName>
    </submittedName>
</protein>
<dbReference type="SUPFAM" id="SSF46785">
    <property type="entry name" value="Winged helix' DNA-binding domain"/>
    <property type="match status" value="1"/>
</dbReference>
<accession>A0A7X2TGG1</accession>
<dbReference type="GO" id="GO:0046872">
    <property type="term" value="F:metal ion binding"/>
    <property type="evidence" value="ECO:0007669"/>
    <property type="project" value="UniProtKB-KW"/>
</dbReference>
<feature type="domain" description="HTH marR-type" evidence="7">
    <location>
        <begin position="4"/>
        <end position="133"/>
    </location>
</feature>
<dbReference type="GO" id="GO:0051539">
    <property type="term" value="F:4 iron, 4 sulfur cluster binding"/>
    <property type="evidence" value="ECO:0007669"/>
    <property type="project" value="UniProtKB-KW"/>
</dbReference>
<dbReference type="Gene3D" id="3.20.20.70">
    <property type="entry name" value="Aldolase class I"/>
    <property type="match status" value="1"/>
</dbReference>
<dbReference type="SMART" id="SM00347">
    <property type="entry name" value="HTH_MARR"/>
    <property type="match status" value="1"/>
</dbReference>
<organism evidence="9 10">
    <name type="scientific">Stecheria intestinalis</name>
    <dbReference type="NCBI Taxonomy" id="2606630"/>
    <lineage>
        <taxon>Bacteria</taxon>
        <taxon>Bacillati</taxon>
        <taxon>Bacillota</taxon>
        <taxon>Erysipelotrichia</taxon>
        <taxon>Erysipelotrichales</taxon>
        <taxon>Erysipelotrichaceae</taxon>
        <taxon>Stecheria</taxon>
    </lineage>
</organism>
<dbReference type="InterPro" id="IPR036390">
    <property type="entry name" value="WH_DNA-bd_sf"/>
</dbReference>
<dbReference type="PANTHER" id="PTHR30352">
    <property type="entry name" value="PYRUVATE FORMATE-LYASE-ACTIVATING ENZYME"/>
    <property type="match status" value="1"/>
</dbReference>
<dbReference type="AlphaFoldDB" id="A0A7X2TGG1"/>
<dbReference type="SUPFAM" id="SSF102114">
    <property type="entry name" value="Radical SAM enzymes"/>
    <property type="match status" value="1"/>
</dbReference>
<proteinExistence type="predicted"/>
<dbReference type="GO" id="GO:0003700">
    <property type="term" value="F:DNA-binding transcription factor activity"/>
    <property type="evidence" value="ECO:0007669"/>
    <property type="project" value="InterPro"/>
</dbReference>
<evidence type="ECO:0000256" key="2">
    <source>
        <dbReference type="ARBA" id="ARBA00022485"/>
    </source>
</evidence>
<evidence type="ECO:0000256" key="1">
    <source>
        <dbReference type="ARBA" id="ARBA00001966"/>
    </source>
</evidence>
<feature type="domain" description="Radical SAM core" evidence="8">
    <location>
        <begin position="159"/>
        <end position="372"/>
    </location>
</feature>
<dbReference type="PANTHER" id="PTHR30352:SF13">
    <property type="entry name" value="GLYCYL-RADICAL ENZYME ACTIVATING ENZYME YJJW-RELATED"/>
    <property type="match status" value="1"/>
</dbReference>
<gene>
    <name evidence="9" type="ORF">FYJ51_12440</name>
</gene>
<dbReference type="InterPro" id="IPR036388">
    <property type="entry name" value="WH-like_DNA-bd_sf"/>
</dbReference>
<evidence type="ECO:0000259" key="7">
    <source>
        <dbReference type="PROSITE" id="PS50995"/>
    </source>
</evidence>
<dbReference type="CDD" id="cd01335">
    <property type="entry name" value="Radical_SAM"/>
    <property type="match status" value="1"/>
</dbReference>
<evidence type="ECO:0000259" key="8">
    <source>
        <dbReference type="PROSITE" id="PS51918"/>
    </source>
</evidence>
<dbReference type="Pfam" id="PF04055">
    <property type="entry name" value="Radical_SAM"/>
    <property type="match status" value="1"/>
</dbReference>
<keyword evidence="3" id="KW-0949">S-adenosyl-L-methionine</keyword>
<dbReference type="PROSITE" id="PS50995">
    <property type="entry name" value="HTH_MARR_2"/>
    <property type="match status" value="1"/>
</dbReference>
<keyword evidence="5" id="KW-0408">Iron</keyword>
<dbReference type="Gene3D" id="1.10.10.10">
    <property type="entry name" value="Winged helix-like DNA-binding domain superfamily/Winged helix DNA-binding domain"/>
    <property type="match status" value="1"/>
</dbReference>
<comment type="cofactor">
    <cofactor evidence="1">
        <name>[4Fe-4S] cluster</name>
        <dbReference type="ChEBI" id="CHEBI:49883"/>
    </cofactor>
</comment>
<dbReference type="Proteomes" id="UP000461880">
    <property type="component" value="Unassembled WGS sequence"/>
</dbReference>
<evidence type="ECO:0000313" key="10">
    <source>
        <dbReference type="Proteomes" id="UP000461880"/>
    </source>
</evidence>
<evidence type="ECO:0000256" key="6">
    <source>
        <dbReference type="ARBA" id="ARBA00023014"/>
    </source>
</evidence>
<comment type="caution">
    <text evidence="9">The sequence shown here is derived from an EMBL/GenBank/DDBJ whole genome shotgun (WGS) entry which is preliminary data.</text>
</comment>
<dbReference type="InterPro" id="IPR058240">
    <property type="entry name" value="rSAM_sf"/>
</dbReference>
<dbReference type="SFLD" id="SFLDS00029">
    <property type="entry name" value="Radical_SAM"/>
    <property type="match status" value="1"/>
</dbReference>
<evidence type="ECO:0000313" key="9">
    <source>
        <dbReference type="EMBL" id="MSS59702.1"/>
    </source>
</evidence>